<gene>
    <name evidence="2" type="ORF">BU26DRAFT_305550</name>
</gene>
<dbReference type="EMBL" id="ML987195">
    <property type="protein sequence ID" value="KAF2248773.1"/>
    <property type="molecule type" value="Genomic_DNA"/>
</dbReference>
<feature type="region of interest" description="Disordered" evidence="1">
    <location>
        <begin position="1"/>
        <end position="48"/>
    </location>
</feature>
<evidence type="ECO:0000256" key="1">
    <source>
        <dbReference type="SAM" id="MobiDB-lite"/>
    </source>
</evidence>
<evidence type="ECO:0000313" key="3">
    <source>
        <dbReference type="Proteomes" id="UP000800094"/>
    </source>
</evidence>
<sequence length="496" mass="54646">MPPALSDYDSDSDFDCHPAASTGVEEVEDSTPCDAGLEEHSEGKEPRAKVRAAVARVVSRKRKRNPVLDGLDLDNILAIPDDEDCLSVEVDPLGSSIPTSSYRTRGQTHSKQKSELCYDQKYHPMDDFLRPARAAQRKAKHEDLAEDSSATIFDGGEHSDSCSDVQDHPQSKKRKKKSSPPRSQGTRRSSRKVNRDVFYNAEVHPQDAELEQMDEDVYSEEAHFQEISSEELQGQDVQNEGAQFEEELSGSQRRNEMDGADGTLEIRDTEDETDSEQSASSPLKSSPLSSIGLVPTPASGIRPNTEFNPRAIVVRDRPSARTMRSLALSFSIYQEPLSVQLAREATAPPPIELPDDNKENISPTGSDFEQTPRRDVMLQPLAERSLNSLGDLENAEIDSDINQLLSDFTYVEASTGTSPYFTVGDAAFDEDGELAGYYDGPGFLFYEDNRDEYDSVLGYPSSQPTSDVGSVLGEDANDENGPPPFLAFLERSTGTE</sequence>
<keyword evidence="3" id="KW-1185">Reference proteome</keyword>
<feature type="compositionally biased region" description="Low complexity" evidence="1">
    <location>
        <begin position="276"/>
        <end position="290"/>
    </location>
</feature>
<reference evidence="2" key="1">
    <citation type="journal article" date="2020" name="Stud. Mycol.">
        <title>101 Dothideomycetes genomes: a test case for predicting lifestyles and emergence of pathogens.</title>
        <authorList>
            <person name="Haridas S."/>
            <person name="Albert R."/>
            <person name="Binder M."/>
            <person name="Bloem J."/>
            <person name="Labutti K."/>
            <person name="Salamov A."/>
            <person name="Andreopoulos B."/>
            <person name="Baker S."/>
            <person name="Barry K."/>
            <person name="Bills G."/>
            <person name="Bluhm B."/>
            <person name="Cannon C."/>
            <person name="Castanera R."/>
            <person name="Culley D."/>
            <person name="Daum C."/>
            <person name="Ezra D."/>
            <person name="Gonzalez J."/>
            <person name="Henrissat B."/>
            <person name="Kuo A."/>
            <person name="Liang C."/>
            <person name="Lipzen A."/>
            <person name="Lutzoni F."/>
            <person name="Magnuson J."/>
            <person name="Mondo S."/>
            <person name="Nolan M."/>
            <person name="Ohm R."/>
            <person name="Pangilinan J."/>
            <person name="Park H.-J."/>
            <person name="Ramirez L."/>
            <person name="Alfaro M."/>
            <person name="Sun H."/>
            <person name="Tritt A."/>
            <person name="Yoshinaga Y."/>
            <person name="Zwiers L.-H."/>
            <person name="Turgeon B."/>
            <person name="Goodwin S."/>
            <person name="Spatafora J."/>
            <person name="Crous P."/>
            <person name="Grigoriev I."/>
        </authorList>
    </citation>
    <scope>NUCLEOTIDE SEQUENCE</scope>
    <source>
        <strain evidence="2">CBS 122368</strain>
    </source>
</reference>
<feature type="compositionally biased region" description="Acidic residues" evidence="1">
    <location>
        <begin position="208"/>
        <end position="219"/>
    </location>
</feature>
<dbReference type="GeneID" id="54575176"/>
<accession>A0A6A6IGW4</accession>
<feature type="compositionally biased region" description="Polar residues" evidence="1">
    <location>
        <begin position="96"/>
        <end position="105"/>
    </location>
</feature>
<feature type="compositionally biased region" description="Polar residues" evidence="1">
    <location>
        <begin position="226"/>
        <end position="241"/>
    </location>
</feature>
<feature type="compositionally biased region" description="Polar residues" evidence="1">
    <location>
        <begin position="360"/>
        <end position="369"/>
    </location>
</feature>
<dbReference type="Proteomes" id="UP000800094">
    <property type="component" value="Unassembled WGS sequence"/>
</dbReference>
<dbReference type="AlphaFoldDB" id="A0A6A6IGW4"/>
<feature type="region of interest" description="Disordered" evidence="1">
    <location>
        <begin position="455"/>
        <end position="496"/>
    </location>
</feature>
<feature type="compositionally biased region" description="Basic and acidic residues" evidence="1">
    <location>
        <begin position="112"/>
        <end position="130"/>
    </location>
</feature>
<proteinExistence type="predicted"/>
<protein>
    <submittedName>
        <fullName evidence="2">Uncharacterized protein</fullName>
    </submittedName>
</protein>
<name>A0A6A6IGW4_9PLEO</name>
<organism evidence="2 3">
    <name type="scientific">Trematosphaeria pertusa</name>
    <dbReference type="NCBI Taxonomy" id="390896"/>
    <lineage>
        <taxon>Eukaryota</taxon>
        <taxon>Fungi</taxon>
        <taxon>Dikarya</taxon>
        <taxon>Ascomycota</taxon>
        <taxon>Pezizomycotina</taxon>
        <taxon>Dothideomycetes</taxon>
        <taxon>Pleosporomycetidae</taxon>
        <taxon>Pleosporales</taxon>
        <taxon>Massarineae</taxon>
        <taxon>Trematosphaeriaceae</taxon>
        <taxon>Trematosphaeria</taxon>
    </lineage>
</organism>
<feature type="region of interest" description="Disordered" evidence="1">
    <location>
        <begin position="350"/>
        <end position="370"/>
    </location>
</feature>
<dbReference type="RefSeq" id="XP_033683777.1">
    <property type="nucleotide sequence ID" value="XM_033821846.1"/>
</dbReference>
<feature type="compositionally biased region" description="Basic and acidic residues" evidence="1">
    <location>
        <begin position="37"/>
        <end position="48"/>
    </location>
</feature>
<feature type="region of interest" description="Disordered" evidence="1">
    <location>
        <begin position="93"/>
        <end position="302"/>
    </location>
</feature>
<evidence type="ECO:0000313" key="2">
    <source>
        <dbReference type="EMBL" id="KAF2248773.1"/>
    </source>
</evidence>
<dbReference type="OrthoDB" id="5430111at2759"/>
<feature type="compositionally biased region" description="Basic and acidic residues" evidence="1">
    <location>
        <begin position="155"/>
        <end position="170"/>
    </location>
</feature>